<evidence type="ECO:0000313" key="4">
    <source>
        <dbReference type="Proteomes" id="UP000216725"/>
    </source>
</evidence>
<dbReference type="PANTHER" id="PTHR28208">
    <property type="entry name" value="PHOSPHATIDATE PHOSPHATASE APP1"/>
    <property type="match status" value="1"/>
</dbReference>
<keyword evidence="3" id="KW-0067">ATP-binding</keyword>
<keyword evidence="3" id="KW-0547">Nucleotide-binding</keyword>
<protein>
    <submittedName>
        <fullName evidence="3">ABC transporter ATP-binding protein</fullName>
    </submittedName>
</protein>
<dbReference type="GO" id="GO:0008195">
    <property type="term" value="F:phosphatidate phosphatase activity"/>
    <property type="evidence" value="ECO:0007669"/>
    <property type="project" value="InterPro"/>
</dbReference>
<dbReference type="PANTHER" id="PTHR28208:SF3">
    <property type="entry name" value="PHOSPHATIDATE PHOSPHATASE APP1"/>
    <property type="match status" value="1"/>
</dbReference>
<name>A0A261EZB0_9BIFI</name>
<dbReference type="InterPro" id="IPR019236">
    <property type="entry name" value="APP1_cat"/>
</dbReference>
<feature type="compositionally biased region" description="Low complexity" evidence="1">
    <location>
        <begin position="29"/>
        <end position="42"/>
    </location>
</feature>
<feature type="region of interest" description="Disordered" evidence="1">
    <location>
        <begin position="1"/>
        <end position="86"/>
    </location>
</feature>
<dbReference type="OrthoDB" id="9789875at2"/>
<dbReference type="InterPro" id="IPR052935">
    <property type="entry name" value="Mg2+_PAP"/>
</dbReference>
<gene>
    <name evidence="3" type="ORF">PSRA_0741</name>
</gene>
<dbReference type="GO" id="GO:0005524">
    <property type="term" value="F:ATP binding"/>
    <property type="evidence" value="ECO:0007669"/>
    <property type="project" value="UniProtKB-KW"/>
</dbReference>
<reference evidence="3 4" key="1">
    <citation type="journal article" date="2017" name="BMC Genomics">
        <title>Comparative genomic and phylogenomic analyses of the Bifidobacteriaceae family.</title>
        <authorList>
            <person name="Lugli G.A."/>
            <person name="Milani C."/>
            <person name="Turroni F."/>
            <person name="Duranti S."/>
            <person name="Mancabelli L."/>
            <person name="Mangifesta M."/>
            <person name="Ferrario C."/>
            <person name="Modesto M."/>
            <person name="Mattarelli P."/>
            <person name="Jiri K."/>
            <person name="van Sinderen D."/>
            <person name="Ventura M."/>
        </authorList>
    </citation>
    <scope>NUCLEOTIDE SEQUENCE [LARGE SCALE GENOMIC DNA]</scope>
    <source>
        <strain evidence="3 4">DSM 24742</strain>
    </source>
</reference>
<dbReference type="AlphaFoldDB" id="A0A261EZB0"/>
<dbReference type="Proteomes" id="UP000216725">
    <property type="component" value="Unassembled WGS sequence"/>
</dbReference>
<accession>A0A261EZB0</accession>
<keyword evidence="4" id="KW-1185">Reference proteome</keyword>
<evidence type="ECO:0000313" key="3">
    <source>
        <dbReference type="EMBL" id="OZG52191.1"/>
    </source>
</evidence>
<proteinExistence type="predicted"/>
<evidence type="ECO:0000259" key="2">
    <source>
        <dbReference type="Pfam" id="PF09949"/>
    </source>
</evidence>
<organism evidence="3 4">
    <name type="scientific">Pseudoscardovia radai</name>
    <dbReference type="NCBI Taxonomy" id="987066"/>
    <lineage>
        <taxon>Bacteria</taxon>
        <taxon>Bacillati</taxon>
        <taxon>Actinomycetota</taxon>
        <taxon>Actinomycetes</taxon>
        <taxon>Bifidobacteriales</taxon>
        <taxon>Bifidobacteriaceae</taxon>
        <taxon>Pseudoscardovia</taxon>
    </lineage>
</organism>
<feature type="domain" description="Phosphatidate phosphatase APP1 catalytic" evidence="2">
    <location>
        <begin position="280"/>
        <end position="430"/>
    </location>
</feature>
<comment type="caution">
    <text evidence="3">The sequence shown here is derived from an EMBL/GenBank/DDBJ whole genome shotgun (WGS) entry which is preliminary data.</text>
</comment>
<dbReference type="Pfam" id="PF09949">
    <property type="entry name" value="APP1_cat"/>
    <property type="match status" value="1"/>
</dbReference>
<feature type="compositionally biased region" description="Basic residues" evidence="1">
    <location>
        <begin position="62"/>
        <end position="81"/>
    </location>
</feature>
<evidence type="ECO:0000256" key="1">
    <source>
        <dbReference type="SAM" id="MobiDB-lite"/>
    </source>
</evidence>
<dbReference type="EMBL" id="MWWR01000005">
    <property type="protein sequence ID" value="OZG52191.1"/>
    <property type="molecule type" value="Genomic_DNA"/>
</dbReference>
<sequence>MARRSKHFGVPEEPAWAQNDDDDAIVTPDDGAAGTDGAADDGAAAHDSTGRSSSATDTRSGRGLRRFTGSRRARRRQRARRRDAADIVHELPDGPIIASRAETAVDNVSREERPENKPPVVRAVRRAVTSGFGMWTRISAREARRMNWIPRVEPYIGYGTTDFSRLICRTTYAPQGQDSRPARPGIRQAFMVPAGRVRVTVSIDNVPVLTMQVGSTQVFDPRDESRERSGQSIFSDSQGYLDLLIERRLEPGVHDVEYSVANRRPVHTQLVIIPSETPLGIISDVDDTIMVTDVPRLWSAIFNMLFRDPNRRRAVEGMPAFYQRIRRTLPDAPFFYLSTSPWNVESSIRHLIRANGYPQGPLLLRDFDPRPKTFIPSGVQHKLEFAEQLMSDFPNMRFILLGDDGQSDPTTYAQIAQRYPGRVAAIGIRQVTSRVTVPRRVPDIDVPVFYGPTGSNLMSTMLPYIERLAKESAKERARDGAAGSAAA</sequence>